<proteinExistence type="predicted"/>
<dbReference type="CDD" id="cd03801">
    <property type="entry name" value="GT4_PimA-like"/>
    <property type="match status" value="1"/>
</dbReference>
<dbReference type="Pfam" id="PF00534">
    <property type="entry name" value="Glycos_transf_1"/>
    <property type="match status" value="1"/>
</dbReference>
<dbReference type="Proteomes" id="UP000178520">
    <property type="component" value="Unassembled WGS sequence"/>
</dbReference>
<dbReference type="SUPFAM" id="SSF53756">
    <property type="entry name" value="UDP-Glycosyltransferase/glycogen phosphorylase"/>
    <property type="match status" value="1"/>
</dbReference>
<dbReference type="GO" id="GO:0016757">
    <property type="term" value="F:glycosyltransferase activity"/>
    <property type="evidence" value="ECO:0007669"/>
    <property type="project" value="InterPro"/>
</dbReference>
<dbReference type="AlphaFoldDB" id="A0A1F8EDW3"/>
<dbReference type="PANTHER" id="PTHR12526:SF630">
    <property type="entry name" value="GLYCOSYLTRANSFERASE"/>
    <property type="match status" value="1"/>
</dbReference>
<evidence type="ECO:0000313" key="2">
    <source>
        <dbReference type="EMBL" id="OGM98165.1"/>
    </source>
</evidence>
<evidence type="ECO:0000259" key="1">
    <source>
        <dbReference type="Pfam" id="PF00534"/>
    </source>
</evidence>
<evidence type="ECO:0000313" key="3">
    <source>
        <dbReference type="Proteomes" id="UP000178520"/>
    </source>
</evidence>
<dbReference type="EMBL" id="MGJA01000003">
    <property type="protein sequence ID" value="OGM98165.1"/>
    <property type="molecule type" value="Genomic_DNA"/>
</dbReference>
<name>A0A1F8EDW3_9BACT</name>
<dbReference type="Gene3D" id="3.40.50.2000">
    <property type="entry name" value="Glycogen Phosphorylase B"/>
    <property type="match status" value="2"/>
</dbReference>
<comment type="caution">
    <text evidence="2">The sequence shown here is derived from an EMBL/GenBank/DDBJ whole genome shotgun (WGS) entry which is preliminary data.</text>
</comment>
<dbReference type="PANTHER" id="PTHR12526">
    <property type="entry name" value="GLYCOSYLTRANSFERASE"/>
    <property type="match status" value="1"/>
</dbReference>
<protein>
    <recommendedName>
        <fullName evidence="1">Glycosyl transferase family 1 domain-containing protein</fullName>
    </recommendedName>
</protein>
<accession>A0A1F8EDW3</accession>
<dbReference type="STRING" id="1802660.A2735_00455"/>
<gene>
    <name evidence="2" type="ORF">A2735_00455</name>
</gene>
<organism evidence="2 3">
    <name type="scientific">Candidatus Yanofskybacteria bacterium RIFCSPHIGHO2_01_FULL_41_21</name>
    <dbReference type="NCBI Taxonomy" id="1802660"/>
    <lineage>
        <taxon>Bacteria</taxon>
        <taxon>Candidatus Yanofskyibacteriota</taxon>
    </lineage>
</organism>
<dbReference type="InterPro" id="IPR001296">
    <property type="entry name" value="Glyco_trans_1"/>
</dbReference>
<feature type="domain" description="Glycosyl transferase family 1" evidence="1">
    <location>
        <begin position="197"/>
        <end position="353"/>
    </location>
</feature>
<reference evidence="2 3" key="1">
    <citation type="journal article" date="2016" name="Nat. Commun.">
        <title>Thousands of microbial genomes shed light on interconnected biogeochemical processes in an aquifer system.</title>
        <authorList>
            <person name="Anantharaman K."/>
            <person name="Brown C.T."/>
            <person name="Hug L.A."/>
            <person name="Sharon I."/>
            <person name="Castelle C.J."/>
            <person name="Probst A.J."/>
            <person name="Thomas B.C."/>
            <person name="Singh A."/>
            <person name="Wilkins M.J."/>
            <person name="Karaoz U."/>
            <person name="Brodie E.L."/>
            <person name="Williams K.H."/>
            <person name="Hubbard S.S."/>
            <person name="Banfield J.F."/>
        </authorList>
    </citation>
    <scope>NUCLEOTIDE SEQUENCE [LARGE SCALE GENOMIC DNA]</scope>
</reference>
<sequence>MSNLLMISGDRSLAEGKHGAFYNTLEELHKHFEKIDVICPKIRNSKLGIRNFFGNVEVHPSPWPLILQPFWIYRRGLKILKANGYSLMTNNYLMTVHDYPPFYNGFGAYLLSLATCVPYMLEIMHIPGLPKSGSSKEFIYKYLTKFFIRFDAHRARAVRVINHKQTKDFIIQAGVPVSKIKYIPAFYINLDVFKPISLEKKYDLIFVGRLESNKGVELLFEAIKNLKHQIPNIKCLIVGEGSLLNHCKLEIVNWKLQDNVLFNGFAKDFLEIARLINESKVLVMPSYNEGGPRVILEAMACGVPVLATPVGIVLDIVKDKESGVIIDWDGADIAKKINILLNDRQIYNKYQSAGLEIVKLFERQSAIKNYAEKLSLLIK</sequence>